<dbReference type="Gene3D" id="3.40.50.1240">
    <property type="entry name" value="Phosphoglycerate mutase-like"/>
    <property type="match status" value="1"/>
</dbReference>
<sequence length="178" mass="19743">MAVRLTYETHATTEDNEQGVATGWLPGRLSARGRREAVLLGERRRPEGYAAVLVSDLARAVETVAIAFAGSDVPVRQDARLRECDYGELNGCRVTDLDRVRLRHLDEPFPGGQSYTQVLHQTRDLLDEIRSEFAGGQVLLVAHSANRWALQHLLDGTPLAAAVAAPFDWQPGWEWTLT</sequence>
<evidence type="ECO:0000313" key="5">
    <source>
        <dbReference type="Proteomes" id="UP000320085"/>
    </source>
</evidence>
<dbReference type="InterPro" id="IPR029033">
    <property type="entry name" value="His_PPase_superfam"/>
</dbReference>
<dbReference type="GO" id="GO:0005829">
    <property type="term" value="C:cytosol"/>
    <property type="evidence" value="ECO:0007669"/>
    <property type="project" value="TreeGrafter"/>
</dbReference>
<dbReference type="EMBL" id="VFQF01000002">
    <property type="protein sequence ID" value="TQN46721.1"/>
    <property type="molecule type" value="Genomic_DNA"/>
</dbReference>
<comment type="caution">
    <text evidence="4">The sequence shown here is derived from an EMBL/GenBank/DDBJ whole genome shotgun (WGS) entry which is preliminary data.</text>
</comment>
<feature type="binding site" evidence="3">
    <location>
        <begin position="83"/>
        <end position="86"/>
    </location>
    <ligand>
        <name>substrate</name>
    </ligand>
</feature>
<evidence type="ECO:0000256" key="3">
    <source>
        <dbReference type="PIRSR" id="PIRSR613078-2"/>
    </source>
</evidence>
<dbReference type="Proteomes" id="UP000320085">
    <property type="component" value="Unassembled WGS sequence"/>
</dbReference>
<gene>
    <name evidence="4" type="ORF">FHX52_3450</name>
</gene>
<dbReference type="AlphaFoldDB" id="A0A543PRM2"/>
<dbReference type="InterPro" id="IPR013078">
    <property type="entry name" value="His_Pase_superF_clade-1"/>
</dbReference>
<dbReference type="CDD" id="cd07067">
    <property type="entry name" value="HP_PGM_like"/>
    <property type="match status" value="1"/>
</dbReference>
<dbReference type="OrthoDB" id="4120859at2"/>
<evidence type="ECO:0000256" key="2">
    <source>
        <dbReference type="PIRSR" id="PIRSR613078-1"/>
    </source>
</evidence>
<dbReference type="GO" id="GO:0043456">
    <property type="term" value="P:regulation of pentose-phosphate shunt"/>
    <property type="evidence" value="ECO:0007669"/>
    <property type="project" value="TreeGrafter"/>
</dbReference>
<dbReference type="Pfam" id="PF00300">
    <property type="entry name" value="His_Phos_1"/>
    <property type="match status" value="1"/>
</dbReference>
<proteinExistence type="predicted"/>
<evidence type="ECO:0000313" key="4">
    <source>
        <dbReference type="EMBL" id="TQN46721.1"/>
    </source>
</evidence>
<feature type="binding site" evidence="3">
    <location>
        <position position="59"/>
    </location>
    <ligand>
        <name>substrate</name>
    </ligand>
</feature>
<evidence type="ECO:0000256" key="1">
    <source>
        <dbReference type="ARBA" id="ARBA00022801"/>
    </source>
</evidence>
<dbReference type="PANTHER" id="PTHR46517">
    <property type="entry name" value="FRUCTOSE-2,6-BISPHOSPHATASE TIGAR"/>
    <property type="match status" value="1"/>
</dbReference>
<name>A0A543PRM2_9MICO</name>
<organism evidence="4 5">
    <name type="scientific">Humibacillus xanthopallidus</name>
    <dbReference type="NCBI Taxonomy" id="412689"/>
    <lineage>
        <taxon>Bacteria</taxon>
        <taxon>Bacillati</taxon>
        <taxon>Actinomycetota</taxon>
        <taxon>Actinomycetes</taxon>
        <taxon>Micrococcales</taxon>
        <taxon>Intrasporangiaceae</taxon>
        <taxon>Humibacillus</taxon>
    </lineage>
</organism>
<dbReference type="GO" id="GO:0004331">
    <property type="term" value="F:fructose-2,6-bisphosphate 2-phosphatase activity"/>
    <property type="evidence" value="ECO:0007669"/>
    <property type="project" value="TreeGrafter"/>
</dbReference>
<feature type="active site" description="Proton donor/acceptor" evidence="2">
    <location>
        <position position="83"/>
    </location>
</feature>
<dbReference type="PANTHER" id="PTHR46517:SF1">
    <property type="entry name" value="FRUCTOSE-2,6-BISPHOSPHATASE TIGAR"/>
    <property type="match status" value="1"/>
</dbReference>
<feature type="binding site" evidence="3">
    <location>
        <begin position="22"/>
        <end position="23"/>
    </location>
    <ligand>
        <name>substrate</name>
    </ligand>
</feature>
<keyword evidence="1" id="KW-0378">Hydrolase</keyword>
<dbReference type="SUPFAM" id="SSF53254">
    <property type="entry name" value="Phosphoglycerate mutase-like"/>
    <property type="match status" value="1"/>
</dbReference>
<dbReference type="InterPro" id="IPR051695">
    <property type="entry name" value="Phosphoglycerate_Mutase"/>
</dbReference>
<dbReference type="GO" id="GO:0045820">
    <property type="term" value="P:negative regulation of glycolytic process"/>
    <property type="evidence" value="ECO:0007669"/>
    <property type="project" value="TreeGrafter"/>
</dbReference>
<feature type="active site" description="Tele-phosphohistidine intermediate" evidence="2">
    <location>
        <position position="10"/>
    </location>
</feature>
<reference evidence="4 5" key="1">
    <citation type="submission" date="2019-06" db="EMBL/GenBank/DDBJ databases">
        <title>Sequencing the genomes of 1000 actinobacteria strains.</title>
        <authorList>
            <person name="Klenk H.-P."/>
        </authorList>
    </citation>
    <scope>NUCLEOTIDE SEQUENCE [LARGE SCALE GENOMIC DNA]</scope>
    <source>
        <strain evidence="4 5">DSM 21776</strain>
    </source>
</reference>
<protein>
    <submittedName>
        <fullName evidence="4">Phosphoglycerate mutase</fullName>
    </submittedName>
</protein>
<dbReference type="RefSeq" id="WP_141823478.1">
    <property type="nucleotide sequence ID" value="NZ_BAAAQC010000012.1"/>
</dbReference>
<accession>A0A543PRM2</accession>